<dbReference type="PANTHER" id="PTHR11006:SF53">
    <property type="entry name" value="PROTEIN ARGININE N-METHYLTRANSFERASE 3"/>
    <property type="match status" value="1"/>
</dbReference>
<evidence type="ECO:0000256" key="7">
    <source>
        <dbReference type="ARBA" id="ARBA00023242"/>
    </source>
</evidence>
<dbReference type="GO" id="GO:0005634">
    <property type="term" value="C:nucleus"/>
    <property type="evidence" value="ECO:0007669"/>
    <property type="project" value="UniProtKB-SubCell"/>
</dbReference>
<organism evidence="13 14">
    <name type="scientific">Starmerella bacillaris</name>
    <name type="common">Yeast</name>
    <name type="synonym">Candida zemplinina</name>
    <dbReference type="NCBI Taxonomy" id="1247836"/>
    <lineage>
        <taxon>Eukaryota</taxon>
        <taxon>Fungi</taxon>
        <taxon>Dikarya</taxon>
        <taxon>Ascomycota</taxon>
        <taxon>Saccharomycotina</taxon>
        <taxon>Dipodascomycetes</taxon>
        <taxon>Dipodascales</taxon>
        <taxon>Trichomonascaceae</taxon>
        <taxon>Starmerella</taxon>
    </lineage>
</organism>
<feature type="domain" description="Methyltransferase" evidence="11">
    <location>
        <begin position="51"/>
        <end position="148"/>
    </location>
</feature>
<dbReference type="InterPro" id="IPR055135">
    <property type="entry name" value="PRMT_dom"/>
</dbReference>
<keyword evidence="5 10" id="KW-0808">Transferase</keyword>
<keyword evidence="4 10" id="KW-0489">Methyltransferase</keyword>
<dbReference type="PANTHER" id="PTHR11006">
    <property type="entry name" value="PROTEIN ARGININE N-METHYLTRANSFERASE"/>
    <property type="match status" value="1"/>
</dbReference>
<dbReference type="FunFam" id="2.70.160.11:FF:000001">
    <property type="entry name" value="Blast:Protein arginine N-methyltransferase 1"/>
    <property type="match status" value="1"/>
</dbReference>
<evidence type="ECO:0000256" key="10">
    <source>
        <dbReference type="PROSITE-ProRule" id="PRU01015"/>
    </source>
</evidence>
<evidence type="ECO:0000256" key="3">
    <source>
        <dbReference type="ARBA" id="ARBA00022553"/>
    </source>
</evidence>
<comment type="catalytic activity">
    <reaction evidence="8">
        <text>L-arginyl-[protein] + 2 S-adenosyl-L-methionine = N(omega),N(omega)-dimethyl-L-arginyl-[protein] + 2 S-adenosyl-L-homocysteine + 2 H(+)</text>
        <dbReference type="Rhea" id="RHEA:48096"/>
        <dbReference type="Rhea" id="RHEA-COMP:10532"/>
        <dbReference type="Rhea" id="RHEA-COMP:11991"/>
        <dbReference type="ChEBI" id="CHEBI:15378"/>
        <dbReference type="ChEBI" id="CHEBI:29965"/>
        <dbReference type="ChEBI" id="CHEBI:57856"/>
        <dbReference type="ChEBI" id="CHEBI:59789"/>
        <dbReference type="ChEBI" id="CHEBI:61897"/>
        <dbReference type="EC" id="2.1.1.319"/>
    </reaction>
    <physiologicalReaction direction="left-to-right" evidence="8">
        <dbReference type="Rhea" id="RHEA:48097"/>
    </physiologicalReaction>
</comment>
<evidence type="ECO:0000256" key="4">
    <source>
        <dbReference type="ARBA" id="ARBA00022603"/>
    </source>
</evidence>
<dbReference type="GO" id="GO:0042054">
    <property type="term" value="F:histone methyltransferase activity"/>
    <property type="evidence" value="ECO:0007669"/>
    <property type="project" value="TreeGrafter"/>
</dbReference>
<dbReference type="EC" id="2.1.1.319" evidence="2"/>
<keyword evidence="6 10" id="KW-0949">S-adenosyl-L-methionine</keyword>
<evidence type="ECO:0000256" key="2">
    <source>
        <dbReference type="ARBA" id="ARBA00011925"/>
    </source>
</evidence>
<name>A0AAV5RL15_STABA</name>
<dbReference type="GO" id="GO:0035242">
    <property type="term" value="F:protein-arginine omega-N asymmetric methyltransferase activity"/>
    <property type="evidence" value="ECO:0007669"/>
    <property type="project" value="UniProtKB-EC"/>
</dbReference>
<gene>
    <name evidence="13" type="ORF">DASB73_028410</name>
</gene>
<evidence type="ECO:0000259" key="12">
    <source>
        <dbReference type="Pfam" id="PF22528"/>
    </source>
</evidence>
<dbReference type="SUPFAM" id="SSF53335">
    <property type="entry name" value="S-adenosyl-L-methionine-dependent methyltransferases"/>
    <property type="match status" value="1"/>
</dbReference>
<dbReference type="FunFam" id="3.40.50.150:FF:000034">
    <property type="entry name" value="Protein arginine N-methyltransferase 3"/>
    <property type="match status" value="1"/>
</dbReference>
<dbReference type="PROSITE" id="PS51678">
    <property type="entry name" value="SAM_MT_PRMT"/>
    <property type="match status" value="1"/>
</dbReference>
<proteinExistence type="predicted"/>
<evidence type="ECO:0000313" key="14">
    <source>
        <dbReference type="Proteomes" id="UP001362899"/>
    </source>
</evidence>
<keyword evidence="7" id="KW-0539">Nucleus</keyword>
<reference evidence="13 14" key="1">
    <citation type="journal article" date="2023" name="Elife">
        <title>Identification of key yeast species and microbe-microbe interactions impacting larval growth of Drosophila in the wild.</title>
        <authorList>
            <person name="Mure A."/>
            <person name="Sugiura Y."/>
            <person name="Maeda R."/>
            <person name="Honda K."/>
            <person name="Sakurai N."/>
            <person name="Takahashi Y."/>
            <person name="Watada M."/>
            <person name="Katoh T."/>
            <person name="Gotoh A."/>
            <person name="Gotoh Y."/>
            <person name="Taniguchi I."/>
            <person name="Nakamura K."/>
            <person name="Hayashi T."/>
            <person name="Katayama T."/>
            <person name="Uemura T."/>
            <person name="Hattori Y."/>
        </authorList>
    </citation>
    <scope>NUCLEOTIDE SEQUENCE [LARGE SCALE GENOMIC DNA]</scope>
    <source>
        <strain evidence="13 14">SB-73</strain>
    </source>
</reference>
<dbReference type="CDD" id="cd02440">
    <property type="entry name" value="AdoMet_MTases"/>
    <property type="match status" value="1"/>
</dbReference>
<evidence type="ECO:0000256" key="6">
    <source>
        <dbReference type="ARBA" id="ARBA00022691"/>
    </source>
</evidence>
<evidence type="ECO:0000256" key="5">
    <source>
        <dbReference type="ARBA" id="ARBA00022679"/>
    </source>
</evidence>
<dbReference type="Gene3D" id="3.40.50.150">
    <property type="entry name" value="Vaccinia Virus protein VP39"/>
    <property type="match status" value="1"/>
</dbReference>
<dbReference type="InterPro" id="IPR025799">
    <property type="entry name" value="Arg_MeTrfase"/>
</dbReference>
<evidence type="ECO:0000256" key="9">
    <source>
        <dbReference type="ARBA" id="ARBA00049303"/>
    </source>
</evidence>
<comment type="catalytic activity">
    <reaction evidence="9">
        <text>L-arginyl-[protein] + S-adenosyl-L-methionine = N(omega)-methyl-L-arginyl-[protein] + S-adenosyl-L-homocysteine + H(+)</text>
        <dbReference type="Rhea" id="RHEA:48100"/>
        <dbReference type="Rhea" id="RHEA-COMP:10532"/>
        <dbReference type="Rhea" id="RHEA-COMP:11990"/>
        <dbReference type="ChEBI" id="CHEBI:15378"/>
        <dbReference type="ChEBI" id="CHEBI:29965"/>
        <dbReference type="ChEBI" id="CHEBI:57856"/>
        <dbReference type="ChEBI" id="CHEBI:59789"/>
        <dbReference type="ChEBI" id="CHEBI:65280"/>
    </reaction>
    <physiologicalReaction direction="left-to-right" evidence="9">
        <dbReference type="Rhea" id="RHEA:48101"/>
    </physiologicalReaction>
</comment>
<dbReference type="GO" id="GO:0032259">
    <property type="term" value="P:methylation"/>
    <property type="evidence" value="ECO:0007669"/>
    <property type="project" value="UniProtKB-KW"/>
</dbReference>
<dbReference type="AlphaFoldDB" id="A0AAV5RL15"/>
<keyword evidence="14" id="KW-1185">Reference proteome</keyword>
<dbReference type="Pfam" id="PF13649">
    <property type="entry name" value="Methyltransf_25"/>
    <property type="match status" value="1"/>
</dbReference>
<dbReference type="InterPro" id="IPR041698">
    <property type="entry name" value="Methyltransf_25"/>
</dbReference>
<dbReference type="InterPro" id="IPR029063">
    <property type="entry name" value="SAM-dependent_MTases_sf"/>
</dbReference>
<protein>
    <recommendedName>
        <fullName evidence="2">type I protein arginine methyltransferase</fullName>
        <ecNumber evidence="2">2.1.1.319</ecNumber>
    </recommendedName>
</protein>
<dbReference type="Pfam" id="PF22528">
    <property type="entry name" value="PRMT_C"/>
    <property type="match status" value="1"/>
</dbReference>
<feature type="domain" description="Protein arginine N-methyltransferase" evidence="12">
    <location>
        <begin position="153"/>
        <end position="315"/>
    </location>
</feature>
<comment type="subcellular location">
    <subcellularLocation>
        <location evidence="1">Nucleus</location>
    </subcellularLocation>
</comment>
<evidence type="ECO:0000256" key="1">
    <source>
        <dbReference type="ARBA" id="ARBA00004123"/>
    </source>
</evidence>
<evidence type="ECO:0000259" key="11">
    <source>
        <dbReference type="Pfam" id="PF13649"/>
    </source>
</evidence>
<keyword evidence="3" id="KW-0597">Phosphoprotein</keyword>
<dbReference type="EMBL" id="BTGC01000008">
    <property type="protein sequence ID" value="GMM51878.1"/>
    <property type="molecule type" value="Genomic_DNA"/>
</dbReference>
<accession>A0AAV5RL15</accession>
<dbReference type="Gene3D" id="2.70.160.11">
    <property type="entry name" value="Hnrnp arginine n-methyltransferase1"/>
    <property type="match status" value="1"/>
</dbReference>
<evidence type="ECO:0000256" key="8">
    <source>
        <dbReference type="ARBA" id="ARBA00047384"/>
    </source>
</evidence>
<dbReference type="Proteomes" id="UP001362899">
    <property type="component" value="Unassembled WGS sequence"/>
</dbReference>
<comment type="caution">
    <text evidence="13">The sequence shown here is derived from an EMBL/GenBank/DDBJ whole genome shotgun (WGS) entry which is preliminary data.</text>
</comment>
<evidence type="ECO:0000313" key="13">
    <source>
        <dbReference type="EMBL" id="GMM51878.1"/>
    </source>
</evidence>
<sequence length="327" mass="37358">MSENLDYSDQHYFNSYDHFSIHEEMLKDSVRTISYRDAIYKNRDQFKDKVVLDVGCGSGILSMFAANAGAKHVIGVDRSNIIDMAREVVAANGLSSKITLIKGKMEEVVLPFDKVDIIVSEWMGYFLLYEAMLDTVLYARDRYLVDGGLILPDKAIMYISGIEDEEYKGQKIGFWDDVYGFDYTPFKSLALRDPLVDCVEEKSVITTKFALRTFDLYTVTKKDLSFSSDFQLLCMNTDTLHGFVVWFDIDFERVNNKVHFSTGPAAKYTHWKQTVFYTVDNHNITTGDSIQGKIDVSPNVVNPRDVDIEIDYSVQNGSRHCLKFIMA</sequence>